<dbReference type="InterPro" id="IPR001223">
    <property type="entry name" value="Glyco_hydro18_cat"/>
</dbReference>
<dbReference type="CDD" id="cd02874">
    <property type="entry name" value="GH18_CFLE_spore_hydrolase"/>
    <property type="match status" value="1"/>
</dbReference>
<dbReference type="PANTHER" id="PTHR46066:SF2">
    <property type="entry name" value="CHITINASE DOMAIN-CONTAINING PROTEIN 1"/>
    <property type="match status" value="1"/>
</dbReference>
<dbReference type="RefSeq" id="WP_118919637.1">
    <property type="nucleotide sequence ID" value="NZ_QWEG01000003.1"/>
</dbReference>
<dbReference type="GO" id="GO:0005975">
    <property type="term" value="P:carbohydrate metabolic process"/>
    <property type="evidence" value="ECO:0007669"/>
    <property type="project" value="InterPro"/>
</dbReference>
<feature type="domain" description="LysM" evidence="3">
    <location>
        <begin position="51"/>
        <end position="95"/>
    </location>
</feature>
<dbReference type="AlphaFoldDB" id="A0A417YX23"/>
<evidence type="ECO:0000259" key="4">
    <source>
        <dbReference type="PROSITE" id="PS51910"/>
    </source>
</evidence>
<dbReference type="GO" id="GO:0012505">
    <property type="term" value="C:endomembrane system"/>
    <property type="evidence" value="ECO:0007669"/>
    <property type="project" value="TreeGrafter"/>
</dbReference>
<dbReference type="PROSITE" id="PS51910">
    <property type="entry name" value="GH18_2"/>
    <property type="match status" value="1"/>
</dbReference>
<dbReference type="SUPFAM" id="SSF51445">
    <property type="entry name" value="(Trans)glycosidases"/>
    <property type="match status" value="1"/>
</dbReference>
<keyword evidence="1" id="KW-0378">Hydrolase</keyword>
<dbReference type="SMART" id="SM00636">
    <property type="entry name" value="Glyco_18"/>
    <property type="match status" value="1"/>
</dbReference>
<dbReference type="GO" id="GO:0016798">
    <property type="term" value="F:hydrolase activity, acting on glycosyl bonds"/>
    <property type="evidence" value="ECO:0007669"/>
    <property type="project" value="UniProtKB-KW"/>
</dbReference>
<dbReference type="Pfam" id="PF01476">
    <property type="entry name" value="LysM"/>
    <property type="match status" value="3"/>
</dbReference>
<dbReference type="SMART" id="SM00257">
    <property type="entry name" value="LysM"/>
    <property type="match status" value="3"/>
</dbReference>
<dbReference type="InterPro" id="IPR041704">
    <property type="entry name" value="CFLE_GH18"/>
</dbReference>
<evidence type="ECO:0000313" key="6">
    <source>
        <dbReference type="Proteomes" id="UP000284416"/>
    </source>
</evidence>
<dbReference type="CDD" id="cd00118">
    <property type="entry name" value="LysM"/>
    <property type="match status" value="3"/>
</dbReference>
<dbReference type="Pfam" id="PF00704">
    <property type="entry name" value="Glyco_hydro_18"/>
    <property type="match status" value="1"/>
</dbReference>
<dbReference type="GO" id="GO:0008061">
    <property type="term" value="F:chitin binding"/>
    <property type="evidence" value="ECO:0007669"/>
    <property type="project" value="InterPro"/>
</dbReference>
<dbReference type="PANTHER" id="PTHR46066">
    <property type="entry name" value="CHITINASE DOMAIN-CONTAINING PROTEIN 1 FAMILY MEMBER"/>
    <property type="match status" value="1"/>
</dbReference>
<gene>
    <name evidence="5" type="ORF">D1B31_04880</name>
</gene>
<proteinExistence type="predicted"/>
<dbReference type="InterPro" id="IPR029070">
    <property type="entry name" value="Chitinase_insertion_sf"/>
</dbReference>
<dbReference type="InterPro" id="IPR011583">
    <property type="entry name" value="Chitinase_II/V-like_cat"/>
</dbReference>
<dbReference type="InterPro" id="IPR036779">
    <property type="entry name" value="LysM_dom_sf"/>
</dbReference>
<dbReference type="Proteomes" id="UP000284416">
    <property type="component" value="Unassembled WGS sequence"/>
</dbReference>
<reference evidence="5 6" key="1">
    <citation type="journal article" date="2017" name="Int. J. Syst. Evol. Microbiol.">
        <title>Bacillus notoginsengisoli sp. nov., a novel bacterium isolated from the rhizosphere of Panax notoginseng.</title>
        <authorList>
            <person name="Zhang M.Y."/>
            <person name="Cheng J."/>
            <person name="Cai Y."/>
            <person name="Zhang T.Y."/>
            <person name="Wu Y.Y."/>
            <person name="Manikprabhu D."/>
            <person name="Li W.J."/>
            <person name="Zhang Y.X."/>
        </authorList>
    </citation>
    <scope>NUCLEOTIDE SEQUENCE [LARGE SCALE GENOMIC DNA]</scope>
    <source>
        <strain evidence="5 6">JCM 30743</strain>
    </source>
</reference>
<evidence type="ECO:0000259" key="3">
    <source>
        <dbReference type="PROSITE" id="PS51782"/>
    </source>
</evidence>
<sequence>MQIHVVQKGDTLWAISQRYHVTTDQIVTTNQLQDSNRLPVGLALVIPTANRMHTVRSGETLWQIAQRYGTTIQAIVQANQLTNLDKLTPGMVIIIPARTHVVQPGESVGQIAQRYNTTVQEILRVNRISNPNLLTSGMVLSIPFRKPVIDVNAYTINTGEQGARDLREVGRYLTYSAPFAYTFNEDGSLNAIKDTPIIQASVAARVSPMMAITNFTFKTTGSQLARTILSSTALQDRLLTNILNTMRQKGYEGLNIDFENVFPADRVLYNTFLQRTVNRLHPAGYYVSTALAPKVSGEQKGLLFEAHDYPAHGRIADFVVLMTYEWGYRLGPPQSISPINQIRRVLDYAVTVIPRNKIFFGFQIYARDWLVPHVQGQEAETFSQQEAIRRAIQHGATIQYDTLTQSPFFKYTDAQGRRHEVWFEDARSAQAKFDVVKEYGVRGISYWALGYPYPQNWVLLEDNFSIRKLH</sequence>
<name>A0A417YX23_9BACI</name>
<dbReference type="SUPFAM" id="SSF54106">
    <property type="entry name" value="LysM domain"/>
    <property type="match status" value="3"/>
</dbReference>
<dbReference type="Gene3D" id="3.10.350.10">
    <property type="entry name" value="LysM domain"/>
    <property type="match status" value="3"/>
</dbReference>
<evidence type="ECO:0000256" key="1">
    <source>
        <dbReference type="ARBA" id="ARBA00022801"/>
    </source>
</evidence>
<organism evidence="5 6">
    <name type="scientific">Neobacillus notoginsengisoli</name>
    <dbReference type="NCBI Taxonomy" id="1578198"/>
    <lineage>
        <taxon>Bacteria</taxon>
        <taxon>Bacillati</taxon>
        <taxon>Bacillota</taxon>
        <taxon>Bacilli</taxon>
        <taxon>Bacillales</taxon>
        <taxon>Bacillaceae</taxon>
        <taxon>Neobacillus</taxon>
    </lineage>
</organism>
<keyword evidence="2" id="KW-0326">Glycosidase</keyword>
<dbReference type="GO" id="GO:0070492">
    <property type="term" value="F:oligosaccharide binding"/>
    <property type="evidence" value="ECO:0007669"/>
    <property type="project" value="TreeGrafter"/>
</dbReference>
<accession>A0A417YX23</accession>
<dbReference type="Gene3D" id="3.10.50.10">
    <property type="match status" value="1"/>
</dbReference>
<evidence type="ECO:0000313" key="5">
    <source>
        <dbReference type="EMBL" id="RHW41982.1"/>
    </source>
</evidence>
<feature type="domain" description="GH18" evidence="4">
    <location>
        <begin position="149"/>
        <end position="470"/>
    </location>
</feature>
<dbReference type="EMBL" id="QWEG01000003">
    <property type="protein sequence ID" value="RHW41982.1"/>
    <property type="molecule type" value="Genomic_DNA"/>
</dbReference>
<comment type="caution">
    <text evidence="5">The sequence shown here is derived from an EMBL/GenBank/DDBJ whole genome shotgun (WGS) entry which is preliminary data.</text>
</comment>
<evidence type="ECO:0000256" key="2">
    <source>
        <dbReference type="ARBA" id="ARBA00023295"/>
    </source>
</evidence>
<dbReference type="InterPro" id="IPR017853">
    <property type="entry name" value="GH"/>
</dbReference>
<dbReference type="PROSITE" id="PS51782">
    <property type="entry name" value="LYSM"/>
    <property type="match status" value="3"/>
</dbReference>
<dbReference type="InterPro" id="IPR018392">
    <property type="entry name" value="LysM"/>
</dbReference>
<keyword evidence="6" id="KW-1185">Reference proteome</keyword>
<dbReference type="OrthoDB" id="9769314at2"/>
<dbReference type="Gene3D" id="3.20.20.80">
    <property type="entry name" value="Glycosidases"/>
    <property type="match status" value="1"/>
</dbReference>
<feature type="domain" description="LysM" evidence="3">
    <location>
        <begin position="98"/>
        <end position="142"/>
    </location>
</feature>
<feature type="domain" description="LysM" evidence="3">
    <location>
        <begin position="2"/>
        <end position="46"/>
    </location>
</feature>
<protein>
    <submittedName>
        <fullName evidence="5">LysM peptidoglycan-binding domain-containing protein</fullName>
    </submittedName>
</protein>